<evidence type="ECO:0008006" key="4">
    <source>
        <dbReference type="Google" id="ProtNLM"/>
    </source>
</evidence>
<feature type="compositionally biased region" description="Basic and acidic residues" evidence="1">
    <location>
        <begin position="25"/>
        <end position="37"/>
    </location>
</feature>
<feature type="region of interest" description="Disordered" evidence="1">
    <location>
        <begin position="17"/>
        <end position="48"/>
    </location>
</feature>
<reference evidence="2 3" key="1">
    <citation type="submission" date="2014-12" db="EMBL/GenBank/DDBJ databases">
        <title>Draft genome sequences of 29 type strains of Enterococci.</title>
        <authorList>
            <person name="Zhong Z."/>
            <person name="Sun Z."/>
            <person name="Liu W."/>
            <person name="Zhang W."/>
            <person name="Zhang H."/>
        </authorList>
    </citation>
    <scope>NUCLEOTIDE SEQUENCE [LARGE SCALE GENOMIC DNA]</scope>
    <source>
        <strain evidence="2 3">DSM 17690</strain>
    </source>
</reference>
<evidence type="ECO:0000313" key="3">
    <source>
        <dbReference type="Proteomes" id="UP000182149"/>
    </source>
</evidence>
<accession>A0A1L8QTF5</accession>
<organism evidence="2 3">
    <name type="scientific">Enterococcus aquimarinus</name>
    <dbReference type="NCBI Taxonomy" id="328396"/>
    <lineage>
        <taxon>Bacteria</taxon>
        <taxon>Bacillati</taxon>
        <taxon>Bacillota</taxon>
        <taxon>Bacilli</taxon>
        <taxon>Lactobacillales</taxon>
        <taxon>Enterococcaceae</taxon>
        <taxon>Enterococcus</taxon>
    </lineage>
</organism>
<evidence type="ECO:0000313" key="2">
    <source>
        <dbReference type="EMBL" id="OJG10779.1"/>
    </source>
</evidence>
<feature type="compositionally biased region" description="Basic residues" evidence="1">
    <location>
        <begin position="38"/>
        <end position="48"/>
    </location>
</feature>
<dbReference type="Proteomes" id="UP000182149">
    <property type="component" value="Unassembled WGS sequence"/>
</dbReference>
<name>A0A1L8QTF5_9ENTE</name>
<dbReference type="AlphaFoldDB" id="A0A1L8QTF5"/>
<sequence length="48" mass="5756">MYEMNPQEKKEKMLELIKKKQSGGRSKDMEAPKNDRKNMRKGPKIYNK</sequence>
<proteinExistence type="predicted"/>
<evidence type="ECO:0000256" key="1">
    <source>
        <dbReference type="SAM" id="MobiDB-lite"/>
    </source>
</evidence>
<dbReference type="EMBL" id="JXKD01000006">
    <property type="protein sequence ID" value="OJG10779.1"/>
    <property type="molecule type" value="Genomic_DNA"/>
</dbReference>
<keyword evidence="3" id="KW-1185">Reference proteome</keyword>
<protein>
    <recommendedName>
        <fullName evidence="4">30S ribosomal protein S9</fullName>
    </recommendedName>
</protein>
<comment type="caution">
    <text evidence="2">The sequence shown here is derived from an EMBL/GenBank/DDBJ whole genome shotgun (WGS) entry which is preliminary data.</text>
</comment>
<dbReference type="STRING" id="328396.RU93_GL001992"/>
<gene>
    <name evidence="2" type="ORF">RU93_GL001992</name>
</gene>